<evidence type="ECO:0000313" key="2">
    <source>
        <dbReference type="EMBL" id="CAA3002400.1"/>
    </source>
</evidence>
<dbReference type="OrthoDB" id="906165at2759"/>
<reference evidence="2 3" key="1">
    <citation type="submission" date="2019-12" db="EMBL/GenBank/DDBJ databases">
        <authorList>
            <person name="Alioto T."/>
            <person name="Alioto T."/>
            <person name="Gomez Garrido J."/>
        </authorList>
    </citation>
    <scope>NUCLEOTIDE SEQUENCE [LARGE SCALE GENOMIC DNA]</scope>
</reference>
<feature type="compositionally biased region" description="Acidic residues" evidence="1">
    <location>
        <begin position="122"/>
        <end position="134"/>
    </location>
</feature>
<organism evidence="2 3">
    <name type="scientific">Olea europaea subsp. europaea</name>
    <dbReference type="NCBI Taxonomy" id="158383"/>
    <lineage>
        <taxon>Eukaryota</taxon>
        <taxon>Viridiplantae</taxon>
        <taxon>Streptophyta</taxon>
        <taxon>Embryophyta</taxon>
        <taxon>Tracheophyta</taxon>
        <taxon>Spermatophyta</taxon>
        <taxon>Magnoliopsida</taxon>
        <taxon>eudicotyledons</taxon>
        <taxon>Gunneridae</taxon>
        <taxon>Pentapetalae</taxon>
        <taxon>asterids</taxon>
        <taxon>lamiids</taxon>
        <taxon>Lamiales</taxon>
        <taxon>Oleaceae</taxon>
        <taxon>Oleeae</taxon>
        <taxon>Olea</taxon>
    </lineage>
</organism>
<sequence>MERSPITKWEDYTHQMKLKFGAKIHGSGMENEPKETELPRRRICAQQLGYPPGHILFGQKKNNKYKDIKEWIEAMFFVGNQIPLIVLKELMKQRYLRLQQQQPSDLLHGLQLLILEPKCDEEKEEEEEEEEEKDLEGQHKLSNLQDAANIDDKTSSLATELRNVVYI</sequence>
<accession>A0A8S0TET1</accession>
<evidence type="ECO:0000256" key="1">
    <source>
        <dbReference type="SAM" id="MobiDB-lite"/>
    </source>
</evidence>
<protein>
    <submittedName>
        <fullName evidence="2">Uncharacterized protein</fullName>
    </submittedName>
</protein>
<proteinExistence type="predicted"/>
<feature type="region of interest" description="Disordered" evidence="1">
    <location>
        <begin position="121"/>
        <end position="146"/>
    </location>
</feature>
<comment type="caution">
    <text evidence="2">The sequence shown here is derived from an EMBL/GenBank/DDBJ whole genome shotgun (WGS) entry which is preliminary data.</text>
</comment>
<dbReference type="Proteomes" id="UP000594638">
    <property type="component" value="Unassembled WGS sequence"/>
</dbReference>
<evidence type="ECO:0000313" key="3">
    <source>
        <dbReference type="Proteomes" id="UP000594638"/>
    </source>
</evidence>
<dbReference type="EMBL" id="CACTIH010005834">
    <property type="protein sequence ID" value="CAA3002400.1"/>
    <property type="molecule type" value="Genomic_DNA"/>
</dbReference>
<dbReference type="AlphaFoldDB" id="A0A8S0TET1"/>
<keyword evidence="3" id="KW-1185">Reference proteome</keyword>
<gene>
    <name evidence="2" type="ORF">OLEA9_A074103</name>
</gene>
<name>A0A8S0TET1_OLEEU</name>
<dbReference type="Gramene" id="OE9A074103T1">
    <property type="protein sequence ID" value="OE9A074103C1"/>
    <property type="gene ID" value="OE9A074103"/>
</dbReference>